<dbReference type="Proteomes" id="UP001305815">
    <property type="component" value="Chromosome"/>
</dbReference>
<dbReference type="PANTHER" id="PTHR30419">
    <property type="entry name" value="HTH-TYPE TRANSCRIPTIONAL REGULATOR YBHD"/>
    <property type="match status" value="1"/>
</dbReference>
<evidence type="ECO:0000313" key="2">
    <source>
        <dbReference type="EMBL" id="BDZ76645.1"/>
    </source>
</evidence>
<proteinExistence type="predicted"/>
<sequence>MRMKIEQLIQVVEIAKTSSITFAAKNLFMSQSNLSTSIKELEKEMGRKIFTRSNNGTQLTPFGEEFLEQARMAVKQFEYIKNMSSVHGDKVKDFRVASHYFLFSGQLKN</sequence>
<dbReference type="PRINTS" id="PR00039">
    <property type="entry name" value="HTHLYSR"/>
</dbReference>
<reference evidence="3" key="1">
    <citation type="journal article" date="2023" name="Int. J. Syst. Evol. Microbiol.">
        <title>Claveliimonas bilis gen. nov., sp. nov., deoxycholic acid-producing bacteria isolated from human faeces, and reclassification of Sellimonas monacensis Zenner et al. 2021 as Claveliimonas monacensis comb. nov.</title>
        <authorList>
            <person name="Hisatomi A."/>
            <person name="Kastawa N.W.E.P.G."/>
            <person name="Song I."/>
            <person name="Ohkuma M."/>
            <person name="Fukiya S."/>
            <person name="Sakamoto M."/>
        </authorList>
    </citation>
    <scope>NUCLEOTIDE SEQUENCE [LARGE SCALE GENOMIC DNA]</scope>
    <source>
        <strain evidence="3">12BBH14</strain>
    </source>
</reference>
<keyword evidence="3" id="KW-1185">Reference proteome</keyword>
<evidence type="ECO:0000313" key="3">
    <source>
        <dbReference type="Proteomes" id="UP001305815"/>
    </source>
</evidence>
<dbReference type="InterPro" id="IPR036388">
    <property type="entry name" value="WH-like_DNA-bd_sf"/>
</dbReference>
<dbReference type="InterPro" id="IPR000847">
    <property type="entry name" value="LysR_HTH_N"/>
</dbReference>
<gene>
    <name evidence="2" type="ORF">Lac1_08280</name>
</gene>
<dbReference type="InterPro" id="IPR036390">
    <property type="entry name" value="WH_DNA-bd_sf"/>
</dbReference>
<dbReference type="Gene3D" id="1.10.10.10">
    <property type="entry name" value="Winged helix-like DNA-binding domain superfamily/Winged helix DNA-binding domain"/>
    <property type="match status" value="1"/>
</dbReference>
<protein>
    <recommendedName>
        <fullName evidence="1">HTH lysR-type domain-containing protein</fullName>
    </recommendedName>
</protein>
<evidence type="ECO:0000259" key="1">
    <source>
        <dbReference type="PROSITE" id="PS50931"/>
    </source>
</evidence>
<name>A0ABN6Z0L8_9FIRM</name>
<dbReference type="EMBL" id="AP027742">
    <property type="protein sequence ID" value="BDZ76645.1"/>
    <property type="molecule type" value="Genomic_DNA"/>
</dbReference>
<organism evidence="2 3">
    <name type="scientific">Claveliimonas bilis</name>
    <dbReference type="NCBI Taxonomy" id="3028070"/>
    <lineage>
        <taxon>Bacteria</taxon>
        <taxon>Bacillati</taxon>
        <taxon>Bacillota</taxon>
        <taxon>Clostridia</taxon>
        <taxon>Lachnospirales</taxon>
        <taxon>Lachnospiraceae</taxon>
        <taxon>Claveliimonas</taxon>
    </lineage>
</organism>
<dbReference type="SUPFAM" id="SSF46785">
    <property type="entry name" value="Winged helix' DNA-binding domain"/>
    <property type="match status" value="1"/>
</dbReference>
<dbReference type="InterPro" id="IPR050950">
    <property type="entry name" value="HTH-type_LysR_regulators"/>
</dbReference>
<dbReference type="PROSITE" id="PS50931">
    <property type="entry name" value="HTH_LYSR"/>
    <property type="match status" value="1"/>
</dbReference>
<dbReference type="PANTHER" id="PTHR30419:SF8">
    <property type="entry name" value="NITROGEN ASSIMILATION TRANSCRIPTIONAL ACTIVATOR-RELATED"/>
    <property type="match status" value="1"/>
</dbReference>
<feature type="domain" description="HTH lysR-type" evidence="1">
    <location>
        <begin position="3"/>
        <end position="60"/>
    </location>
</feature>
<accession>A0ABN6Z0L8</accession>
<dbReference type="Pfam" id="PF00126">
    <property type="entry name" value="HTH_1"/>
    <property type="match status" value="1"/>
</dbReference>